<evidence type="ECO:0000313" key="9">
    <source>
        <dbReference type="Proteomes" id="UP000648801"/>
    </source>
</evidence>
<evidence type="ECO:0000256" key="3">
    <source>
        <dbReference type="ARBA" id="ARBA00022452"/>
    </source>
</evidence>
<keyword evidence="9" id="KW-1185">Reference proteome</keyword>
<keyword evidence="2" id="KW-0813">Transport</keyword>
<dbReference type="EMBL" id="BMJB01000004">
    <property type="protein sequence ID" value="GGA80072.1"/>
    <property type="molecule type" value="Genomic_DNA"/>
</dbReference>
<evidence type="ECO:0000256" key="7">
    <source>
        <dbReference type="ARBA" id="ARBA00023237"/>
    </source>
</evidence>
<name>A0A916S236_9BACT</name>
<keyword evidence="3" id="KW-1134">Transmembrane beta strand</keyword>
<evidence type="ECO:0000256" key="2">
    <source>
        <dbReference type="ARBA" id="ARBA00022448"/>
    </source>
</evidence>
<keyword evidence="4" id="KW-0812">Transmembrane</keyword>
<dbReference type="SUPFAM" id="SSF56935">
    <property type="entry name" value="Porins"/>
    <property type="match status" value="1"/>
</dbReference>
<keyword evidence="7" id="KW-0998">Cell outer membrane</keyword>
<keyword evidence="5" id="KW-0732">Signal</keyword>
<dbReference type="InterPro" id="IPR039426">
    <property type="entry name" value="TonB-dep_rcpt-like"/>
</dbReference>
<reference evidence="8" key="2">
    <citation type="submission" date="2020-09" db="EMBL/GenBank/DDBJ databases">
        <authorList>
            <person name="Sun Q."/>
            <person name="Zhou Y."/>
        </authorList>
    </citation>
    <scope>NUCLEOTIDE SEQUENCE</scope>
    <source>
        <strain evidence="8">CGMCC 1.15447</strain>
    </source>
</reference>
<dbReference type="InterPro" id="IPR036942">
    <property type="entry name" value="Beta-barrel_TonB_sf"/>
</dbReference>
<keyword evidence="6" id="KW-0472">Membrane</keyword>
<dbReference type="Gene3D" id="2.170.130.10">
    <property type="entry name" value="TonB-dependent receptor, plug domain"/>
    <property type="match status" value="1"/>
</dbReference>
<sequence>MTEDSKPQINPDDGLSRLIKSNDIKVTAGAYNDIPRFLQTLPGVVFTNDSRNTYLVHGGNDTENLYVIDGVEIPNINNISTAVSSGGFVSIVDTDAVSSIRFHDQLYGSEYSGTLSSVLDINTVAPEDTQRHGEVSMGYAGTGFVLEQPIGSRIETMTQFRHSILNYFTNDIGIDGVPKYENLLSTATVTLTEHDSIKSLFLLSNDSLNIQPNTLDSQDPGLVNTDYRGRRSTGAVTWRHTVPAGGNDLQLNYSSVTTNTLQTDAYHQRGSVYSDRLNEIPVTARYDVYRQYGSYNFQAGATANIHAINYIINQASGYPSPYSLNPAPVDNSNVSVSMLPRNYAAYGEGGANWFNAIQIRGGIRYEHWGINDSSAWMPRADIRLRADEHFSLFGGVASYSQMPSLPTMLGIAQNIALKPVRDVQSEFGMIFSDDFGDQLGFTFYTRKYTKYPVSTQFPSLSLADIVDPFGLPNLYMPMVSLGENKISEGQMSITTNPKRRVSAQANLTEQAALLKALDGIFRLGNYEERTLANVTGTFRISRRQTLTGRYSYHSGTPYTPFLQNESELQQREIYDLANINSLYGSKYERVDVHYEINIPLWENNLKIYGGVDNLLNRKNYYQYVLLPQCYSCGPYELTQMGIYPDGGVVWSF</sequence>
<dbReference type="Gene3D" id="2.40.170.20">
    <property type="entry name" value="TonB-dependent receptor, beta-barrel domain"/>
    <property type="match status" value="1"/>
</dbReference>
<evidence type="ECO:0000256" key="6">
    <source>
        <dbReference type="ARBA" id="ARBA00023136"/>
    </source>
</evidence>
<dbReference type="PANTHER" id="PTHR30069:SF29">
    <property type="entry name" value="HEMOGLOBIN AND HEMOGLOBIN-HAPTOGLOBIN-BINDING PROTEIN 1-RELATED"/>
    <property type="match status" value="1"/>
</dbReference>
<evidence type="ECO:0000256" key="1">
    <source>
        <dbReference type="ARBA" id="ARBA00004571"/>
    </source>
</evidence>
<comment type="subcellular location">
    <subcellularLocation>
        <location evidence="1">Cell outer membrane</location>
        <topology evidence="1">Multi-pass membrane protein</topology>
    </subcellularLocation>
</comment>
<gene>
    <name evidence="8" type="ORF">GCM10011507_34160</name>
</gene>
<dbReference type="InterPro" id="IPR037066">
    <property type="entry name" value="Plug_dom_sf"/>
</dbReference>
<dbReference type="GO" id="GO:0009279">
    <property type="term" value="C:cell outer membrane"/>
    <property type="evidence" value="ECO:0007669"/>
    <property type="project" value="UniProtKB-SubCell"/>
</dbReference>
<dbReference type="Proteomes" id="UP000648801">
    <property type="component" value="Unassembled WGS sequence"/>
</dbReference>
<evidence type="ECO:0000313" key="8">
    <source>
        <dbReference type="EMBL" id="GGA80072.1"/>
    </source>
</evidence>
<organism evidence="8 9">
    <name type="scientific">Edaphobacter acidisoli</name>
    <dbReference type="NCBI Taxonomy" id="2040573"/>
    <lineage>
        <taxon>Bacteria</taxon>
        <taxon>Pseudomonadati</taxon>
        <taxon>Acidobacteriota</taxon>
        <taxon>Terriglobia</taxon>
        <taxon>Terriglobales</taxon>
        <taxon>Acidobacteriaceae</taxon>
        <taxon>Edaphobacter</taxon>
    </lineage>
</organism>
<reference evidence="8" key="1">
    <citation type="journal article" date="2014" name="Int. J. Syst. Evol. Microbiol.">
        <title>Complete genome sequence of Corynebacterium casei LMG S-19264T (=DSM 44701T), isolated from a smear-ripened cheese.</title>
        <authorList>
            <consortium name="US DOE Joint Genome Institute (JGI-PGF)"/>
            <person name="Walter F."/>
            <person name="Albersmeier A."/>
            <person name="Kalinowski J."/>
            <person name="Ruckert C."/>
        </authorList>
    </citation>
    <scope>NUCLEOTIDE SEQUENCE</scope>
    <source>
        <strain evidence="8">CGMCC 1.15447</strain>
    </source>
</reference>
<proteinExistence type="predicted"/>
<protein>
    <recommendedName>
        <fullName evidence="10">TonB-dependent receptor plug domain-containing protein</fullName>
    </recommendedName>
</protein>
<dbReference type="AlphaFoldDB" id="A0A916S236"/>
<evidence type="ECO:0000256" key="5">
    <source>
        <dbReference type="ARBA" id="ARBA00022729"/>
    </source>
</evidence>
<dbReference type="PANTHER" id="PTHR30069">
    <property type="entry name" value="TONB-DEPENDENT OUTER MEMBRANE RECEPTOR"/>
    <property type="match status" value="1"/>
</dbReference>
<evidence type="ECO:0008006" key="10">
    <source>
        <dbReference type="Google" id="ProtNLM"/>
    </source>
</evidence>
<dbReference type="GO" id="GO:0015344">
    <property type="term" value="F:siderophore uptake transmembrane transporter activity"/>
    <property type="evidence" value="ECO:0007669"/>
    <property type="project" value="TreeGrafter"/>
</dbReference>
<dbReference type="GO" id="GO:0044718">
    <property type="term" value="P:siderophore transmembrane transport"/>
    <property type="evidence" value="ECO:0007669"/>
    <property type="project" value="TreeGrafter"/>
</dbReference>
<accession>A0A916S236</accession>
<comment type="caution">
    <text evidence="8">The sequence shown here is derived from an EMBL/GenBank/DDBJ whole genome shotgun (WGS) entry which is preliminary data.</text>
</comment>
<evidence type="ECO:0000256" key="4">
    <source>
        <dbReference type="ARBA" id="ARBA00022692"/>
    </source>
</evidence>